<evidence type="ECO:0000256" key="6">
    <source>
        <dbReference type="ARBA" id="ARBA00022525"/>
    </source>
</evidence>
<dbReference type="PANTHER" id="PTHR42715">
    <property type="entry name" value="BETA-GLUCOSIDASE"/>
    <property type="match status" value="1"/>
</dbReference>
<comment type="similarity">
    <text evidence="4">Belongs to the glycosyl hydrolase 3 family.</text>
</comment>
<dbReference type="EMBL" id="LKCW01000082">
    <property type="protein sequence ID" value="KPM40481.1"/>
    <property type="molecule type" value="Genomic_DNA"/>
</dbReference>
<keyword evidence="9" id="KW-0136">Cellulose degradation</keyword>
<dbReference type="Pfam" id="PF01915">
    <property type="entry name" value="Glyco_hydro_3_C"/>
    <property type="match status" value="1"/>
</dbReference>
<evidence type="ECO:0000256" key="9">
    <source>
        <dbReference type="ARBA" id="ARBA00023001"/>
    </source>
</evidence>
<dbReference type="InterPro" id="IPR013783">
    <property type="entry name" value="Ig-like_fold"/>
</dbReference>
<dbReference type="FunFam" id="2.60.40.10:FF:000757">
    <property type="entry name" value="Beta-glucosidase G"/>
    <property type="match status" value="1"/>
</dbReference>
<dbReference type="InterPro" id="IPR026891">
    <property type="entry name" value="Fn3-like"/>
</dbReference>
<organism evidence="15 16">
    <name type="scientific">Neonectria ditissima</name>
    <dbReference type="NCBI Taxonomy" id="78410"/>
    <lineage>
        <taxon>Eukaryota</taxon>
        <taxon>Fungi</taxon>
        <taxon>Dikarya</taxon>
        <taxon>Ascomycota</taxon>
        <taxon>Pezizomycotina</taxon>
        <taxon>Sordariomycetes</taxon>
        <taxon>Hypocreomycetidae</taxon>
        <taxon>Hypocreales</taxon>
        <taxon>Nectriaceae</taxon>
        <taxon>Neonectria</taxon>
    </lineage>
</organism>
<dbReference type="GO" id="GO:0008422">
    <property type="term" value="F:beta-glucosidase activity"/>
    <property type="evidence" value="ECO:0007669"/>
    <property type="project" value="UniProtKB-EC"/>
</dbReference>
<dbReference type="SUPFAM" id="SSF52279">
    <property type="entry name" value="Beta-D-glucan exohydrolase, C-terminal domain"/>
    <property type="match status" value="1"/>
</dbReference>
<evidence type="ECO:0000256" key="2">
    <source>
        <dbReference type="ARBA" id="ARBA00004613"/>
    </source>
</evidence>
<keyword evidence="12" id="KW-0326">Glycosidase</keyword>
<evidence type="ECO:0000256" key="13">
    <source>
        <dbReference type="ARBA" id="ARBA00023326"/>
    </source>
</evidence>
<evidence type="ECO:0000256" key="1">
    <source>
        <dbReference type="ARBA" id="ARBA00000448"/>
    </source>
</evidence>
<evidence type="ECO:0000256" key="8">
    <source>
        <dbReference type="ARBA" id="ARBA00022801"/>
    </source>
</evidence>
<evidence type="ECO:0000313" key="16">
    <source>
        <dbReference type="Proteomes" id="UP000050424"/>
    </source>
</evidence>
<comment type="subcellular location">
    <subcellularLocation>
        <location evidence="2">Secreted</location>
    </subcellularLocation>
</comment>
<evidence type="ECO:0000256" key="4">
    <source>
        <dbReference type="ARBA" id="ARBA00005336"/>
    </source>
</evidence>
<dbReference type="STRING" id="78410.A0A0P7B345"/>
<evidence type="ECO:0000256" key="11">
    <source>
        <dbReference type="ARBA" id="ARBA00023277"/>
    </source>
</evidence>
<evidence type="ECO:0000259" key="14">
    <source>
        <dbReference type="SMART" id="SM01217"/>
    </source>
</evidence>
<evidence type="ECO:0000256" key="7">
    <source>
        <dbReference type="ARBA" id="ARBA00022729"/>
    </source>
</evidence>
<evidence type="ECO:0000256" key="12">
    <source>
        <dbReference type="ARBA" id="ARBA00023295"/>
    </source>
</evidence>
<dbReference type="Gene3D" id="2.60.40.10">
    <property type="entry name" value="Immunoglobulins"/>
    <property type="match status" value="1"/>
</dbReference>
<accession>A0A0P7B345</accession>
<protein>
    <recommendedName>
        <fullName evidence="5">beta-glucosidase</fullName>
        <ecNumber evidence="5">3.2.1.21</ecNumber>
    </recommendedName>
</protein>
<proteinExistence type="inferred from homology"/>
<dbReference type="InterPro" id="IPR036881">
    <property type="entry name" value="Glyco_hydro_3_C_sf"/>
</dbReference>
<evidence type="ECO:0000256" key="5">
    <source>
        <dbReference type="ARBA" id="ARBA00012744"/>
    </source>
</evidence>
<dbReference type="Pfam" id="PF14310">
    <property type="entry name" value="Fn3-like"/>
    <property type="match status" value="1"/>
</dbReference>
<comment type="caution">
    <text evidence="15">The sequence shown here is derived from an EMBL/GenBank/DDBJ whole genome shotgun (WGS) entry which is preliminary data.</text>
</comment>
<feature type="domain" description="Fibronectin type III-like" evidence="14">
    <location>
        <begin position="210"/>
        <end position="276"/>
    </location>
</feature>
<dbReference type="OrthoDB" id="416222at2759"/>
<comment type="pathway">
    <text evidence="3">Glycan metabolism; cellulose degradation.</text>
</comment>
<dbReference type="Proteomes" id="UP000050424">
    <property type="component" value="Unassembled WGS sequence"/>
</dbReference>
<dbReference type="Gene3D" id="3.40.50.1700">
    <property type="entry name" value="Glycoside hydrolase family 3 C-terminal domain"/>
    <property type="match status" value="1"/>
</dbReference>
<keyword evidence="6" id="KW-0964">Secreted</keyword>
<sequence length="302" mass="32950">MGASDACLVLGNAFATEGVDRPGLRDDYTDGLVLHVASRCANTIVILHNAGIRLVDQWIDNANVTAVIYAHLPGQESGKALVSLLYGDENFSGKLPYTVARNESDYGSVLHPDQPEGRFVQFPQSNFSEGRYIDYRHFDRAAIEPRFAFGFGLSYTTFEYSNLQVSNIATANTAEYPTGAIAEGGQTDLWDVVARVRADVTNTGSVDGAEVAQLFVGIPGAPARQLRGFEKPQIAAGETTTVTFDLTRRDLSVWDVVAQKWGLQSGSYQVYVGASSRDLPLTGSLSVSNRNSTQRRWMRRIA</sequence>
<gene>
    <name evidence="15" type="ORF">AK830_g6081</name>
</gene>
<dbReference type="InterPro" id="IPR002772">
    <property type="entry name" value="Glyco_hydro_3_C"/>
</dbReference>
<name>A0A0P7B345_9HYPO</name>
<dbReference type="GO" id="GO:0005576">
    <property type="term" value="C:extracellular region"/>
    <property type="evidence" value="ECO:0007669"/>
    <property type="project" value="UniProtKB-SubCell"/>
</dbReference>
<dbReference type="PANTHER" id="PTHR42715:SF5">
    <property type="entry name" value="BETA-GLUCOSIDASE M-RELATED"/>
    <property type="match status" value="1"/>
</dbReference>
<keyword evidence="16" id="KW-1185">Reference proteome</keyword>
<keyword evidence="10" id="KW-0325">Glycoprotein</keyword>
<reference evidence="15 16" key="1">
    <citation type="submission" date="2015-09" db="EMBL/GenBank/DDBJ databases">
        <title>Draft genome of a European isolate of the apple canker pathogen Neonectria ditissima.</title>
        <authorList>
            <person name="Gomez-Cortecero A."/>
            <person name="Harrison R.J."/>
            <person name="Armitage A.D."/>
        </authorList>
    </citation>
    <scope>NUCLEOTIDE SEQUENCE [LARGE SCALE GENOMIC DNA]</scope>
    <source>
        <strain evidence="15 16">R09/05</strain>
    </source>
</reference>
<comment type="catalytic activity">
    <reaction evidence="1">
        <text>Hydrolysis of terminal, non-reducing beta-D-glucosyl residues with release of beta-D-glucose.</text>
        <dbReference type="EC" id="3.2.1.21"/>
    </reaction>
</comment>
<evidence type="ECO:0000256" key="3">
    <source>
        <dbReference type="ARBA" id="ARBA00004987"/>
    </source>
</evidence>
<dbReference type="InterPro" id="IPR050288">
    <property type="entry name" value="Cellulose_deg_GH3"/>
</dbReference>
<dbReference type="AlphaFoldDB" id="A0A0P7B345"/>
<dbReference type="EC" id="3.2.1.21" evidence="5"/>
<keyword evidence="8" id="KW-0378">Hydrolase</keyword>
<keyword evidence="13" id="KW-0624">Polysaccharide degradation</keyword>
<evidence type="ECO:0000313" key="15">
    <source>
        <dbReference type="EMBL" id="KPM40481.1"/>
    </source>
</evidence>
<dbReference type="SMART" id="SM01217">
    <property type="entry name" value="Fn3_like"/>
    <property type="match status" value="1"/>
</dbReference>
<keyword evidence="7" id="KW-0732">Signal</keyword>
<dbReference type="GO" id="GO:0030245">
    <property type="term" value="P:cellulose catabolic process"/>
    <property type="evidence" value="ECO:0007669"/>
    <property type="project" value="UniProtKB-KW"/>
</dbReference>
<keyword evidence="11" id="KW-0119">Carbohydrate metabolism</keyword>
<evidence type="ECO:0000256" key="10">
    <source>
        <dbReference type="ARBA" id="ARBA00023180"/>
    </source>
</evidence>